<feature type="repeat" description="TPR" evidence="1">
    <location>
        <begin position="459"/>
        <end position="492"/>
    </location>
</feature>
<feature type="repeat" description="TPR" evidence="1">
    <location>
        <begin position="282"/>
        <end position="315"/>
    </location>
</feature>
<dbReference type="InterPro" id="IPR019734">
    <property type="entry name" value="TPR_rpt"/>
</dbReference>
<dbReference type="SUPFAM" id="SSF48452">
    <property type="entry name" value="TPR-like"/>
    <property type="match status" value="3"/>
</dbReference>
<keyword evidence="1" id="KW-0802">TPR repeat</keyword>
<gene>
    <name evidence="4" type="ORF">DSM106972_024930</name>
</gene>
<reference evidence="4" key="1">
    <citation type="submission" date="2018-12" db="EMBL/GenBank/DDBJ databases">
        <authorList>
            <person name="Will S."/>
            <person name="Neumann-Schaal M."/>
            <person name="Henke P."/>
        </authorList>
    </citation>
    <scope>NUCLEOTIDE SEQUENCE</scope>
    <source>
        <strain evidence="4">PCC 7102</strain>
    </source>
</reference>
<dbReference type="AlphaFoldDB" id="A0A3S1B944"/>
<organism evidence="4 5">
    <name type="scientific">Dulcicalothrix desertica PCC 7102</name>
    <dbReference type="NCBI Taxonomy" id="232991"/>
    <lineage>
        <taxon>Bacteria</taxon>
        <taxon>Bacillati</taxon>
        <taxon>Cyanobacteriota</taxon>
        <taxon>Cyanophyceae</taxon>
        <taxon>Nostocales</taxon>
        <taxon>Calotrichaceae</taxon>
        <taxon>Dulcicalothrix</taxon>
    </lineage>
</organism>
<evidence type="ECO:0000313" key="4">
    <source>
        <dbReference type="EMBL" id="RUT07232.1"/>
    </source>
</evidence>
<evidence type="ECO:0000313" key="5">
    <source>
        <dbReference type="Proteomes" id="UP000271624"/>
    </source>
</evidence>
<dbReference type="Pfam" id="PF12770">
    <property type="entry name" value="CHAT"/>
    <property type="match status" value="1"/>
</dbReference>
<feature type="repeat" description="TPR" evidence="1">
    <location>
        <begin position="56"/>
        <end position="89"/>
    </location>
</feature>
<dbReference type="EMBL" id="RSCL01000005">
    <property type="protein sequence ID" value="RUT07232.1"/>
    <property type="molecule type" value="Genomic_DNA"/>
</dbReference>
<evidence type="ECO:0000256" key="2">
    <source>
        <dbReference type="SAM" id="MobiDB-lite"/>
    </source>
</evidence>
<evidence type="ECO:0000259" key="3">
    <source>
        <dbReference type="Pfam" id="PF12770"/>
    </source>
</evidence>
<dbReference type="InterPro" id="IPR011990">
    <property type="entry name" value="TPR-like_helical_dom_sf"/>
</dbReference>
<dbReference type="InterPro" id="IPR024983">
    <property type="entry name" value="CHAT_dom"/>
</dbReference>
<dbReference type="PROSITE" id="PS50005">
    <property type="entry name" value="TPR"/>
    <property type="match status" value="6"/>
</dbReference>
<dbReference type="Pfam" id="PF13424">
    <property type="entry name" value="TPR_12"/>
    <property type="match status" value="3"/>
</dbReference>
<proteinExistence type="predicted"/>
<feature type="region of interest" description="Disordered" evidence="2">
    <location>
        <begin position="417"/>
        <end position="445"/>
    </location>
</feature>
<protein>
    <recommendedName>
        <fullName evidence="3">CHAT domain-containing protein</fullName>
    </recommendedName>
</protein>
<sequence length="1012" mass="111053">MSQAVAQTSSDSNNQADKLIKQGEKLRDSLQLQAALKKFEEALSIARKNKNKAFEGKALNNIGNVYADLNQAQQAISYYQQGLEVAKATDNTDLEARILSNIGLTYRDSGDSKRALEYCNKALTVARRSGNHETEALAFKGLGAVAITSDIGKGIEYIEQALVAVRKANGTGDDRLRQRNLEVTILMSMGGLYYGIGVGGGLTQTDVTPSQAPGKLIDRSLEYYQQAAVIAKETGDSLQQGKALSGMGSVYNIRSEFAEAIKSYEQALEIFKKSDGLQLQVRDTLSSLAEVYVNWNNKDKAISYYQQALAINQAIPTNTPVNTFVINTQQGLIQVNIANAYADTSKYEQAIKFYEQAITTLKTSLNKTGSITTSNLTEQFLLQNNKLLANQGIKVSYIKLCVSYRVLGQNEASNKACKDASSQTASTPETPPKKTSKELEEAQQSLASAQSVGNRSLEANALAKIGNAYADLGEKDRAWEYLQKAIKLAREYPLFEYFVLFQAGSFQEKQQQSDLAINYYKQAAASASKRNQKLEEANIYSHLGTLYHTRKNLPEATTALYNAIKVFESIRVDLTDKNQISIFETQAQVYSLLQQVLVSQNKYQEALEVSERGRARAFINLLAARQSQNKSNLPEILPPTLKDIQKIAKQQNATFVEYSISKNKSDIYIWVVKPTGQIEFKQVDINSNTPLKDIVVTALDSIGATRGLTVVAPEKKQPQANATQKLQALHQLLIAPIAQHLPKNPNEKVIFVPQNELFLIPFPALQDNQGKYLVEKHTILTSPSIQLLQLTYERRLSSSQGALVVGNPIMPSIKVRAGQPPQQLVSLPFAEKEAREIATILNTKPLIGKEATKPQVKQLMGQARIIHLATHGLLDDFGLGIPGAIALAPSSTNLTKAQQNNDGLLTASEILNMKLNADLVVLSACQTGQGTLTGDGVIGLSRSLIAAGTKSVVVSLWSVDDASTKILMTEFYRQMQKNPDKGAALRQAMLTTMKQYPNPEHWAAFTLIGESI</sequence>
<dbReference type="SMART" id="SM00028">
    <property type="entry name" value="TPR"/>
    <property type="match status" value="9"/>
</dbReference>
<feature type="repeat" description="TPR" evidence="1">
    <location>
        <begin position="241"/>
        <end position="274"/>
    </location>
</feature>
<feature type="repeat" description="TPR" evidence="1">
    <location>
        <begin position="331"/>
        <end position="364"/>
    </location>
</feature>
<dbReference type="PANTHER" id="PTHR10098:SF108">
    <property type="entry name" value="TETRATRICOPEPTIDE REPEAT PROTEIN 28"/>
    <property type="match status" value="1"/>
</dbReference>
<name>A0A3S1B944_9CYAN</name>
<accession>A0A3S1B944</accession>
<feature type="compositionally biased region" description="Basic and acidic residues" evidence="2">
    <location>
        <begin position="431"/>
        <end position="440"/>
    </location>
</feature>
<dbReference type="PANTHER" id="PTHR10098">
    <property type="entry name" value="RAPSYN-RELATED"/>
    <property type="match status" value="1"/>
</dbReference>
<dbReference type="Proteomes" id="UP000271624">
    <property type="component" value="Unassembled WGS sequence"/>
</dbReference>
<feature type="domain" description="CHAT" evidence="3">
    <location>
        <begin position="725"/>
        <end position="1010"/>
    </location>
</feature>
<comment type="caution">
    <text evidence="4">The sequence shown here is derived from an EMBL/GenBank/DDBJ whole genome shotgun (WGS) entry which is preliminary data.</text>
</comment>
<dbReference type="Gene3D" id="1.25.40.10">
    <property type="entry name" value="Tetratricopeptide repeat domain"/>
    <property type="match status" value="4"/>
</dbReference>
<reference evidence="4" key="2">
    <citation type="journal article" date="2019" name="Genome Biol. Evol.">
        <title>Day and night: Metabolic profiles and evolutionary relationships of six axenic non-marine cyanobacteria.</title>
        <authorList>
            <person name="Will S.E."/>
            <person name="Henke P."/>
            <person name="Boedeker C."/>
            <person name="Huang S."/>
            <person name="Brinkmann H."/>
            <person name="Rohde M."/>
            <person name="Jarek M."/>
            <person name="Friedl T."/>
            <person name="Seufert S."/>
            <person name="Schumacher M."/>
            <person name="Overmann J."/>
            <person name="Neumann-Schaal M."/>
            <person name="Petersen J."/>
        </authorList>
    </citation>
    <scope>NUCLEOTIDE SEQUENCE [LARGE SCALE GENOMIC DNA]</scope>
    <source>
        <strain evidence="4">PCC 7102</strain>
    </source>
</reference>
<keyword evidence="5" id="KW-1185">Reference proteome</keyword>
<feature type="repeat" description="TPR" evidence="1">
    <location>
        <begin position="96"/>
        <end position="129"/>
    </location>
</feature>
<evidence type="ECO:0000256" key="1">
    <source>
        <dbReference type="PROSITE-ProRule" id="PRU00339"/>
    </source>
</evidence>
<dbReference type="Pfam" id="PF13181">
    <property type="entry name" value="TPR_8"/>
    <property type="match status" value="2"/>
</dbReference>